<sequence>MALEDKHKWNKKYQNNPIPNTPVELITKYAKLSTGKRALDIACGMGRHSKYLAELGFEVDALDVSSLAIESLQNIPHIHAKEVDFDTYTLPKEKYDLIVCTFFLKRELFSQIIEALKSGGILIYETFVYHPENEQVPSKRSYLLEEGELENAFKEDFEVIESCEYWHETMKGFKMKKASFVGKKI</sequence>
<evidence type="ECO:0000313" key="2">
    <source>
        <dbReference type="EMBL" id="SFV59088.1"/>
    </source>
</evidence>
<name>A0A1W1BZR2_9ZZZZ</name>
<dbReference type="AlphaFoldDB" id="A0A1W1BZR2"/>
<proteinExistence type="predicted"/>
<dbReference type="CDD" id="cd02440">
    <property type="entry name" value="AdoMet_MTases"/>
    <property type="match status" value="1"/>
</dbReference>
<organism evidence="2">
    <name type="scientific">hydrothermal vent metagenome</name>
    <dbReference type="NCBI Taxonomy" id="652676"/>
    <lineage>
        <taxon>unclassified sequences</taxon>
        <taxon>metagenomes</taxon>
        <taxon>ecological metagenomes</taxon>
    </lineage>
</organism>
<dbReference type="PANTHER" id="PTHR43861">
    <property type="entry name" value="TRANS-ACONITATE 2-METHYLTRANSFERASE-RELATED"/>
    <property type="match status" value="1"/>
</dbReference>
<dbReference type="InterPro" id="IPR029063">
    <property type="entry name" value="SAM-dependent_MTases_sf"/>
</dbReference>
<feature type="domain" description="Tellurite resistance methyltransferase TehB-like" evidence="1">
    <location>
        <begin position="3"/>
        <end position="164"/>
    </location>
</feature>
<dbReference type="Gene3D" id="3.40.50.150">
    <property type="entry name" value="Vaccinia Virus protein VP39"/>
    <property type="match status" value="1"/>
</dbReference>
<gene>
    <name evidence="2" type="ORF">MNB_SV-8-251</name>
</gene>
<reference evidence="2" key="1">
    <citation type="submission" date="2016-10" db="EMBL/GenBank/DDBJ databases">
        <authorList>
            <person name="de Groot N.N."/>
        </authorList>
    </citation>
    <scope>NUCLEOTIDE SEQUENCE</scope>
</reference>
<accession>A0A1W1BZR2</accession>
<dbReference type="EMBL" id="FPHD01000049">
    <property type="protein sequence ID" value="SFV59088.1"/>
    <property type="molecule type" value="Genomic_DNA"/>
</dbReference>
<dbReference type="InterPro" id="IPR015985">
    <property type="entry name" value="TehB-like_dom"/>
</dbReference>
<evidence type="ECO:0000259" key="1">
    <source>
        <dbReference type="Pfam" id="PF03848"/>
    </source>
</evidence>
<protein>
    <submittedName>
        <fullName evidence="2">Tellurite resistance protein-related protein</fullName>
    </submittedName>
</protein>
<dbReference type="SUPFAM" id="SSF53335">
    <property type="entry name" value="S-adenosyl-L-methionine-dependent methyltransferases"/>
    <property type="match status" value="1"/>
</dbReference>
<dbReference type="Pfam" id="PF03848">
    <property type="entry name" value="TehB"/>
    <property type="match status" value="1"/>
</dbReference>